<dbReference type="Gene3D" id="3.90.550.10">
    <property type="entry name" value="Spore Coat Polysaccharide Biosynthesis Protein SpsA, Chain A"/>
    <property type="match status" value="1"/>
</dbReference>
<comment type="caution">
    <text evidence="6">The sequence shown here is derived from an EMBL/GenBank/DDBJ whole genome shotgun (WGS) entry which is preliminary data.</text>
</comment>
<sequence length="216" mass="23748">MTESLHKMLVVVPVKNFARAKSRLGPQLSVHERAIVAANLFEQTLSFLLDTQTRSQTGFDIAVVTSSQDIAGRVKDQRVHLIFEDQENGLNAALTTAADWAKTHGYERLCVLPADIAAPDFDEFERLLGLAGSPRSLVLCPAHDFGTNVLIATPPDALPFSFGEGSFLKHQKQAAELGLDCIIAPSPSFSKDIDYMEDLSAHRHRLLGKHPHRRAV</sequence>
<comment type="pathway">
    <text evidence="5">Cofactor biosynthesis; coenzyme F420 biosynthesis.</text>
</comment>
<comment type="similarity">
    <text evidence="5">Belongs to the CofC family.</text>
</comment>
<accession>A0ABQ3DV98</accession>
<keyword evidence="7" id="KW-1185">Reference proteome</keyword>
<evidence type="ECO:0000256" key="2">
    <source>
        <dbReference type="ARBA" id="ARBA00022695"/>
    </source>
</evidence>
<dbReference type="SUPFAM" id="SSF53448">
    <property type="entry name" value="Nucleotide-diphospho-sugar transferases"/>
    <property type="match status" value="1"/>
</dbReference>
<comment type="function">
    <text evidence="5">Guanylyltransferase that catalyzes the activation of (2R)-3-phosphoglycerate (3PG) as 3-[(R)-glyceryl]-diphospho-5'-guanosine, via the condensation of 3PG with GTP. It is involved in the biosynthesis of a derivative of the hydride carrier cofactor coenzyme F420, 3PG-F420.</text>
</comment>
<keyword evidence="3 5" id="KW-0547">Nucleotide-binding</keyword>
<dbReference type="InterPro" id="IPR002835">
    <property type="entry name" value="CofC"/>
</dbReference>
<name>A0ABQ3DV98_9HYPH</name>
<dbReference type="HAMAP" id="MF_02114">
    <property type="entry name" value="CofC"/>
    <property type="match status" value="1"/>
</dbReference>
<evidence type="ECO:0000256" key="3">
    <source>
        <dbReference type="ARBA" id="ARBA00022741"/>
    </source>
</evidence>
<dbReference type="Proteomes" id="UP000637980">
    <property type="component" value="Unassembled WGS sequence"/>
</dbReference>
<keyword evidence="1 5" id="KW-0808">Transferase</keyword>
<evidence type="ECO:0000313" key="6">
    <source>
        <dbReference type="EMBL" id="GHB17527.1"/>
    </source>
</evidence>
<keyword evidence="4 5" id="KW-0342">GTP-binding</keyword>
<keyword evidence="2 5" id="KW-0548">Nucleotidyltransferase</keyword>
<dbReference type="Pfam" id="PF01983">
    <property type="entry name" value="CofC"/>
    <property type="match status" value="1"/>
</dbReference>
<protein>
    <recommendedName>
        <fullName evidence="5">3-phospho-D-glycerate guanylyltransferase</fullName>
        <shortName evidence="5">3PG guanylyltransferase</shortName>
        <ecNumber evidence="5">2.7.7.106</ecNumber>
    </recommendedName>
</protein>
<dbReference type="PANTHER" id="PTHR40392:SF1">
    <property type="entry name" value="2-PHOSPHO-L-LACTATE GUANYLYLTRANSFERASE"/>
    <property type="match status" value="1"/>
</dbReference>
<reference evidence="7" key="1">
    <citation type="journal article" date="2019" name="Int. J. Syst. Evol. Microbiol.">
        <title>The Global Catalogue of Microorganisms (GCM) 10K type strain sequencing project: providing services to taxonomists for standard genome sequencing and annotation.</title>
        <authorList>
            <consortium name="The Broad Institute Genomics Platform"/>
            <consortium name="The Broad Institute Genome Sequencing Center for Infectious Disease"/>
            <person name="Wu L."/>
            <person name="Ma J."/>
        </authorList>
    </citation>
    <scope>NUCLEOTIDE SEQUENCE [LARGE SCALE GENOMIC DNA]</scope>
    <source>
        <strain evidence="7">KCTC 12861</strain>
    </source>
</reference>
<gene>
    <name evidence="6" type="primary">cofC</name>
    <name evidence="5" type="synonym">fbiD</name>
    <name evidence="6" type="ORF">GCM10007094_01280</name>
</gene>
<evidence type="ECO:0000256" key="4">
    <source>
        <dbReference type="ARBA" id="ARBA00023134"/>
    </source>
</evidence>
<organism evidence="6 7">
    <name type="scientific">Pseudovibrio japonicus</name>
    <dbReference type="NCBI Taxonomy" id="366534"/>
    <lineage>
        <taxon>Bacteria</taxon>
        <taxon>Pseudomonadati</taxon>
        <taxon>Pseudomonadota</taxon>
        <taxon>Alphaproteobacteria</taxon>
        <taxon>Hyphomicrobiales</taxon>
        <taxon>Stappiaceae</taxon>
        <taxon>Pseudovibrio</taxon>
    </lineage>
</organism>
<comment type="catalytic activity">
    <reaction evidence="5">
        <text>(2R)-3-phosphoglycerate + GTP + H(+) = 3-[(R)-glyceryl]-diphospho-5'-guanosine + diphosphate</text>
        <dbReference type="Rhea" id="RHEA:63440"/>
        <dbReference type="ChEBI" id="CHEBI:15378"/>
        <dbReference type="ChEBI" id="CHEBI:33019"/>
        <dbReference type="ChEBI" id="CHEBI:37565"/>
        <dbReference type="ChEBI" id="CHEBI:58272"/>
        <dbReference type="ChEBI" id="CHEBI:147306"/>
        <dbReference type="EC" id="2.7.7.106"/>
    </reaction>
</comment>
<dbReference type="EC" id="2.7.7.106" evidence="5"/>
<dbReference type="RefSeq" id="WP_189434430.1">
    <property type="nucleotide sequence ID" value="NZ_BMXE01000001.1"/>
</dbReference>
<evidence type="ECO:0000256" key="1">
    <source>
        <dbReference type="ARBA" id="ARBA00022679"/>
    </source>
</evidence>
<dbReference type="NCBIfam" id="TIGR03552">
    <property type="entry name" value="F420_cofC"/>
    <property type="match status" value="1"/>
</dbReference>
<dbReference type="PANTHER" id="PTHR40392">
    <property type="entry name" value="2-PHOSPHO-L-LACTATE GUANYLYLTRANSFERASE"/>
    <property type="match status" value="1"/>
</dbReference>
<dbReference type="InterPro" id="IPR029044">
    <property type="entry name" value="Nucleotide-diphossugar_trans"/>
</dbReference>
<proteinExistence type="inferred from homology"/>
<dbReference type="GO" id="GO:0016779">
    <property type="term" value="F:nucleotidyltransferase activity"/>
    <property type="evidence" value="ECO:0007669"/>
    <property type="project" value="UniProtKB-KW"/>
</dbReference>
<evidence type="ECO:0000256" key="5">
    <source>
        <dbReference type="HAMAP-Rule" id="MF_02114"/>
    </source>
</evidence>
<evidence type="ECO:0000313" key="7">
    <source>
        <dbReference type="Proteomes" id="UP000637980"/>
    </source>
</evidence>
<dbReference type="EMBL" id="BMXE01000001">
    <property type="protein sequence ID" value="GHB17527.1"/>
    <property type="molecule type" value="Genomic_DNA"/>
</dbReference>